<dbReference type="CDD" id="cd06170">
    <property type="entry name" value="LuxR_C_like"/>
    <property type="match status" value="1"/>
</dbReference>
<dbReference type="Gene3D" id="1.10.10.10">
    <property type="entry name" value="Winged helix-like DNA-binding domain superfamily/Winged helix DNA-binding domain"/>
    <property type="match status" value="1"/>
</dbReference>
<dbReference type="EMBL" id="LRQE01000025">
    <property type="protein sequence ID" value="KXA30504.1"/>
    <property type="molecule type" value="Genomic_DNA"/>
</dbReference>
<organism evidence="3">
    <name type="scientific">Peptoniphilus harei</name>
    <dbReference type="NCBI Taxonomy" id="54005"/>
    <lineage>
        <taxon>Bacteria</taxon>
        <taxon>Bacillati</taxon>
        <taxon>Bacillota</taxon>
        <taxon>Tissierellia</taxon>
        <taxon>Tissierellales</taxon>
        <taxon>Peptoniphilaceae</taxon>
        <taxon>Peptoniphilus</taxon>
    </lineage>
</organism>
<dbReference type="Pfam" id="PF13412">
    <property type="entry name" value="HTH_24"/>
    <property type="match status" value="1"/>
</dbReference>
<dbReference type="PANTHER" id="PTHR42909">
    <property type="entry name" value="ZGC:136858"/>
    <property type="match status" value="1"/>
</dbReference>
<dbReference type="Proteomes" id="UP000070174">
    <property type="component" value="Unassembled WGS sequence"/>
</dbReference>
<dbReference type="SUPFAM" id="SSF46785">
    <property type="entry name" value="Winged helix' DNA-binding domain"/>
    <property type="match status" value="1"/>
</dbReference>
<keyword evidence="1" id="KW-0479">Metal-binding</keyword>
<name>A0A133PPE3_9FIRM</name>
<dbReference type="GO" id="GO:0004730">
    <property type="term" value="F:pseudouridylate synthase activity"/>
    <property type="evidence" value="ECO:0007669"/>
    <property type="project" value="TreeGrafter"/>
</dbReference>
<dbReference type="GO" id="GO:0005737">
    <property type="term" value="C:cytoplasm"/>
    <property type="evidence" value="ECO:0007669"/>
    <property type="project" value="TreeGrafter"/>
</dbReference>
<dbReference type="RefSeq" id="WP_231723725.1">
    <property type="nucleotide sequence ID" value="NZ_CABJAL010000002.1"/>
</dbReference>
<comment type="caution">
    <text evidence="3">The sequence shown here is derived from an EMBL/GenBank/DDBJ whole genome shotgun (WGS) entry which is preliminary data.</text>
</comment>
<dbReference type="InterPro" id="IPR029056">
    <property type="entry name" value="Ribokinase-like"/>
</dbReference>
<dbReference type="PANTHER" id="PTHR42909:SF1">
    <property type="entry name" value="CARBOHYDRATE KINASE PFKB DOMAIN-CONTAINING PROTEIN"/>
    <property type="match status" value="1"/>
</dbReference>
<feature type="domain" description="HTH cro/C1-type" evidence="2">
    <location>
        <begin position="11"/>
        <end position="38"/>
    </location>
</feature>
<sequence length="359" mass="40072">MIFLTPREKEIINLLKKNPGMSQQEIADELNITRSGVSAHINNLMTSGYILGRGYILREDTYVAILGGCNMDISGSTFDNLKERDSNPGKIEYSSGGVGRNICENLARLGVNTSLLSVVGRDDAGKNILTELNRINVDSSRVLITDGITPHYLAILDETRDMYVAISDMELIKNIDKDYVEKNRRIIENAEFTIMDTNLEEETLDYVLKNLKGKFLIDGVSTKKVMKIKNMLDKIYFLKVNIYEAQALSGLETDNIDRLGEDLISKGLESLVITAGGQGSYYFEKDFKMMRKPREVKILSASGAGDAFMAGYAYGLYNDLEIEERMAAAEAAARIALMSTDSCSKDMNENNLKGEIYDY</sequence>
<dbReference type="GO" id="GO:0006355">
    <property type="term" value="P:regulation of DNA-templated transcription"/>
    <property type="evidence" value="ECO:0007669"/>
    <property type="project" value="InterPro"/>
</dbReference>
<dbReference type="InterPro" id="IPR001387">
    <property type="entry name" value="Cro/C1-type_HTH"/>
</dbReference>
<evidence type="ECO:0000259" key="2">
    <source>
        <dbReference type="PROSITE" id="PS50943"/>
    </source>
</evidence>
<evidence type="ECO:0000256" key="1">
    <source>
        <dbReference type="ARBA" id="ARBA00022723"/>
    </source>
</evidence>
<accession>A0A133PPE3</accession>
<reference evidence="3 4" key="1">
    <citation type="submission" date="2016-01" db="EMBL/GenBank/DDBJ databases">
        <authorList>
            <person name="Oliw E.H."/>
        </authorList>
    </citation>
    <scope>NUCLEOTIDE SEQUENCE [LARGE SCALE GENOMIC DNA]</scope>
    <source>
        <strain evidence="3 4">CMW7756A</strain>
    </source>
</reference>
<evidence type="ECO:0000313" key="3">
    <source>
        <dbReference type="EMBL" id="KXA30504.1"/>
    </source>
</evidence>
<gene>
    <name evidence="3" type="ORF">HMPREF3229_00967</name>
</gene>
<dbReference type="GO" id="GO:0016798">
    <property type="term" value="F:hydrolase activity, acting on glycosyl bonds"/>
    <property type="evidence" value="ECO:0007669"/>
    <property type="project" value="TreeGrafter"/>
</dbReference>
<dbReference type="InterPro" id="IPR036390">
    <property type="entry name" value="WH_DNA-bd_sf"/>
</dbReference>
<dbReference type="SUPFAM" id="SSF53613">
    <property type="entry name" value="Ribokinase-like"/>
    <property type="match status" value="1"/>
</dbReference>
<dbReference type="CDD" id="cd01941">
    <property type="entry name" value="YeiC_kinase_like"/>
    <property type="match status" value="1"/>
</dbReference>
<protein>
    <submittedName>
        <fullName evidence="3">HTH domain protein</fullName>
    </submittedName>
</protein>
<dbReference type="Gene3D" id="3.40.1190.20">
    <property type="match status" value="1"/>
</dbReference>
<dbReference type="InterPro" id="IPR000792">
    <property type="entry name" value="Tscrpt_reg_LuxR_C"/>
</dbReference>
<dbReference type="InterPro" id="IPR011611">
    <property type="entry name" value="PfkB_dom"/>
</dbReference>
<proteinExistence type="predicted"/>
<dbReference type="Pfam" id="PF00294">
    <property type="entry name" value="PfkB"/>
    <property type="match status" value="1"/>
</dbReference>
<dbReference type="InterPro" id="IPR036388">
    <property type="entry name" value="WH-like_DNA-bd_sf"/>
</dbReference>
<evidence type="ECO:0000313" key="4">
    <source>
        <dbReference type="Proteomes" id="UP000070174"/>
    </source>
</evidence>
<dbReference type="PATRIC" id="fig|54005.3.peg.952"/>
<dbReference type="AlphaFoldDB" id="A0A133PPE3"/>
<dbReference type="PROSITE" id="PS50943">
    <property type="entry name" value="HTH_CROC1"/>
    <property type="match status" value="1"/>
</dbReference>
<dbReference type="GO" id="GO:0046872">
    <property type="term" value="F:metal ion binding"/>
    <property type="evidence" value="ECO:0007669"/>
    <property type="project" value="UniProtKB-KW"/>
</dbReference>